<evidence type="ECO:0000256" key="4">
    <source>
        <dbReference type="ARBA" id="ARBA00023180"/>
    </source>
</evidence>
<dbReference type="InterPro" id="IPR003591">
    <property type="entry name" value="Leu-rich_rpt_typical-subtyp"/>
</dbReference>
<evidence type="ECO:0008006" key="8">
    <source>
        <dbReference type="Google" id="ProtNLM"/>
    </source>
</evidence>
<dbReference type="STRING" id="8022.A0A060WFX7"/>
<dbReference type="PROSITE" id="PS51450">
    <property type="entry name" value="LRR"/>
    <property type="match status" value="1"/>
</dbReference>
<evidence type="ECO:0000256" key="3">
    <source>
        <dbReference type="ARBA" id="ARBA00022737"/>
    </source>
</evidence>
<dbReference type="Gene3D" id="3.80.10.10">
    <property type="entry name" value="Ribonuclease Inhibitor"/>
    <property type="match status" value="2"/>
</dbReference>
<keyword evidence="5" id="KW-1133">Transmembrane helix</keyword>
<keyword evidence="2" id="KW-0732">Signal</keyword>
<protein>
    <recommendedName>
        <fullName evidence="8">LRRNT domain-containing protein</fullName>
    </recommendedName>
</protein>
<dbReference type="InterPro" id="IPR001611">
    <property type="entry name" value="Leu-rich_rpt"/>
</dbReference>
<organism evidence="6 7">
    <name type="scientific">Oncorhynchus mykiss</name>
    <name type="common">Rainbow trout</name>
    <name type="synonym">Salmo gairdneri</name>
    <dbReference type="NCBI Taxonomy" id="8022"/>
    <lineage>
        <taxon>Eukaryota</taxon>
        <taxon>Metazoa</taxon>
        <taxon>Chordata</taxon>
        <taxon>Craniata</taxon>
        <taxon>Vertebrata</taxon>
        <taxon>Euteleostomi</taxon>
        <taxon>Actinopterygii</taxon>
        <taxon>Neopterygii</taxon>
        <taxon>Teleostei</taxon>
        <taxon>Protacanthopterygii</taxon>
        <taxon>Salmoniformes</taxon>
        <taxon>Salmonidae</taxon>
        <taxon>Salmoninae</taxon>
        <taxon>Oncorhynchus</taxon>
    </lineage>
</organism>
<dbReference type="FunFam" id="3.80.10.10:FF:000770">
    <property type="entry name" value="Uncharacterized protein"/>
    <property type="match status" value="1"/>
</dbReference>
<sequence>MFEQEKTNELTTLANIIWRATEPCAMRSISVLYGMLCIHFWKKYDEGVGLLMRHQRFSLLIGYKDYRYSSDIWILTLHSKRLQALSTLGAHFASNMLFPALLALSSVVGSKECPHHCLCYEHSDLVDCRARGFLQVPHGLSHGTWLLDLCGNLMIEVRSRAFAGLWSLRVLVLSDSGIQLLQPEAFYSLSFLEKLDMSRNKLLWLPPDFSHSLSSVRELRLDHNTLERLEVSSLEHLESLEKLDLSHNHITFLQPGAFRGLSRLRHLYLHANQLGAVRHGSLSMLPGNQLQHLKFKTFLSLHTAGTHLQLAGNPWNCDCDLHRVFSKLLSVRHLHVDDYHNVTCHEPLQLAGASLAWVDSQLCMAETATVLVITVTVLVTVLAAVVMAEHTRKKNQHGKSWDAESQSQER</sequence>
<dbReference type="PaxDb" id="8022-A0A060WFX7"/>
<dbReference type="Proteomes" id="UP000193380">
    <property type="component" value="Unassembled WGS sequence"/>
</dbReference>
<dbReference type="InterPro" id="IPR050541">
    <property type="entry name" value="LRR_TM_domain-containing"/>
</dbReference>
<dbReference type="PANTHER" id="PTHR24369">
    <property type="entry name" value="ANTIGEN BSP, PUTATIVE-RELATED"/>
    <property type="match status" value="1"/>
</dbReference>
<reference evidence="6" key="1">
    <citation type="journal article" date="2014" name="Nat. Commun.">
        <title>The rainbow trout genome provides novel insights into evolution after whole-genome duplication in vertebrates.</title>
        <authorList>
            <person name="Berthelot C."/>
            <person name="Brunet F."/>
            <person name="Chalopin D."/>
            <person name="Juanchich A."/>
            <person name="Bernard M."/>
            <person name="Noel B."/>
            <person name="Bento P."/>
            <person name="Da Silva C."/>
            <person name="Labadie K."/>
            <person name="Alberti A."/>
            <person name="Aury J.M."/>
            <person name="Louis A."/>
            <person name="Dehais P."/>
            <person name="Bardou P."/>
            <person name="Montfort J."/>
            <person name="Klopp C."/>
            <person name="Cabau C."/>
            <person name="Gaspin C."/>
            <person name="Thorgaard G.H."/>
            <person name="Boussaha M."/>
            <person name="Quillet E."/>
            <person name="Guyomard R."/>
            <person name="Galiana D."/>
            <person name="Bobe J."/>
            <person name="Volff J.N."/>
            <person name="Genet C."/>
            <person name="Wincker P."/>
            <person name="Jaillon O."/>
            <person name="Roest Crollius H."/>
            <person name="Guiguen Y."/>
        </authorList>
    </citation>
    <scope>NUCLEOTIDE SEQUENCE [LARGE SCALE GENOMIC DNA]</scope>
</reference>
<gene>
    <name evidence="6" type="ORF">GSONMT00069220001</name>
</gene>
<dbReference type="SUPFAM" id="SSF52058">
    <property type="entry name" value="L domain-like"/>
    <property type="match status" value="1"/>
</dbReference>
<evidence type="ECO:0000313" key="6">
    <source>
        <dbReference type="EMBL" id="CDQ63455.1"/>
    </source>
</evidence>
<dbReference type="AlphaFoldDB" id="A0A060WFX7"/>
<proteinExistence type="predicted"/>
<accession>A0A060WFX7</accession>
<feature type="transmembrane region" description="Helical" evidence="5">
    <location>
        <begin position="368"/>
        <end position="388"/>
    </location>
</feature>
<dbReference type="PANTHER" id="PTHR24369:SF210">
    <property type="entry name" value="CHAOPTIN-RELATED"/>
    <property type="match status" value="1"/>
</dbReference>
<evidence type="ECO:0000256" key="2">
    <source>
        <dbReference type="ARBA" id="ARBA00022729"/>
    </source>
</evidence>
<dbReference type="GO" id="GO:0005886">
    <property type="term" value="C:plasma membrane"/>
    <property type="evidence" value="ECO:0007669"/>
    <property type="project" value="TreeGrafter"/>
</dbReference>
<keyword evidence="5" id="KW-0472">Membrane</keyword>
<evidence type="ECO:0000256" key="5">
    <source>
        <dbReference type="SAM" id="Phobius"/>
    </source>
</evidence>
<name>A0A060WFX7_ONCMY</name>
<reference evidence="6" key="2">
    <citation type="submission" date="2014-03" db="EMBL/GenBank/DDBJ databases">
        <authorList>
            <person name="Genoscope - CEA"/>
        </authorList>
    </citation>
    <scope>NUCLEOTIDE SEQUENCE</scope>
</reference>
<keyword evidence="3" id="KW-0677">Repeat</keyword>
<evidence type="ECO:0000256" key="1">
    <source>
        <dbReference type="ARBA" id="ARBA00022614"/>
    </source>
</evidence>
<dbReference type="InterPro" id="IPR032675">
    <property type="entry name" value="LRR_dom_sf"/>
</dbReference>
<dbReference type="Pfam" id="PF13855">
    <property type="entry name" value="LRR_8"/>
    <property type="match status" value="2"/>
</dbReference>
<dbReference type="EMBL" id="FR904441">
    <property type="protein sequence ID" value="CDQ63455.1"/>
    <property type="molecule type" value="Genomic_DNA"/>
</dbReference>
<dbReference type="SMART" id="SM00369">
    <property type="entry name" value="LRR_TYP"/>
    <property type="match status" value="5"/>
</dbReference>
<keyword evidence="5" id="KW-0812">Transmembrane</keyword>
<evidence type="ECO:0000313" key="7">
    <source>
        <dbReference type="Proteomes" id="UP000193380"/>
    </source>
</evidence>
<keyword evidence="1" id="KW-0433">Leucine-rich repeat</keyword>
<keyword evidence="4" id="KW-0325">Glycoprotein</keyword>
<dbReference type="PRINTS" id="PR00019">
    <property type="entry name" value="LEURICHRPT"/>
</dbReference>